<protein>
    <submittedName>
        <fullName evidence="2">GNAT family N-acetyltransferase</fullName>
    </submittedName>
</protein>
<dbReference type="InterPro" id="IPR016181">
    <property type="entry name" value="Acyl_CoA_acyltransferase"/>
</dbReference>
<dbReference type="Gene3D" id="3.40.630.30">
    <property type="match status" value="1"/>
</dbReference>
<name>A0ABT4E848_PAEAL</name>
<dbReference type="Proteomes" id="UP001527090">
    <property type="component" value="Unassembled WGS sequence"/>
</dbReference>
<proteinExistence type="predicted"/>
<dbReference type="PANTHER" id="PTHR43415">
    <property type="entry name" value="SPERMIDINE N(1)-ACETYLTRANSFERASE"/>
    <property type="match status" value="1"/>
</dbReference>
<dbReference type="SUPFAM" id="SSF55729">
    <property type="entry name" value="Acyl-CoA N-acyltransferases (Nat)"/>
    <property type="match status" value="1"/>
</dbReference>
<accession>A0ABT4E848</accession>
<dbReference type="InterPro" id="IPR000182">
    <property type="entry name" value="GNAT_dom"/>
</dbReference>
<sequence>MSVIIGEKVILREYQQADIEYILNWVNDPEITSTLGSSFIYPKTRNSTEKFLNTIMDGKAEIRGFVIADINTFEYIGQIDLFDFDWYSRSVSLQIVIGRKKLHRKGYGSEALRLLRDFCFNTLNMNRIELEVYSFNRAAYNCYVKCGFKEEGILREKVYRDGKYYDSVIMSILKSECLRSNYC</sequence>
<gene>
    <name evidence="2" type="ORF">M5X04_11295</name>
</gene>
<dbReference type="RefSeq" id="WP_021253795.1">
    <property type="nucleotide sequence ID" value="NZ_JAMDLY010000011.1"/>
</dbReference>
<keyword evidence="3" id="KW-1185">Reference proteome</keyword>
<evidence type="ECO:0000313" key="3">
    <source>
        <dbReference type="Proteomes" id="UP001527090"/>
    </source>
</evidence>
<organism evidence="2 3">
    <name type="scientific">Paenibacillus alvei</name>
    <name type="common">Bacillus alvei</name>
    <dbReference type="NCBI Taxonomy" id="44250"/>
    <lineage>
        <taxon>Bacteria</taxon>
        <taxon>Bacillati</taxon>
        <taxon>Bacillota</taxon>
        <taxon>Bacilli</taxon>
        <taxon>Bacillales</taxon>
        <taxon>Paenibacillaceae</taxon>
        <taxon>Paenibacillus</taxon>
    </lineage>
</organism>
<feature type="domain" description="N-acetyltransferase" evidence="1">
    <location>
        <begin position="9"/>
        <end position="175"/>
    </location>
</feature>
<comment type="caution">
    <text evidence="2">The sequence shown here is derived from an EMBL/GenBank/DDBJ whole genome shotgun (WGS) entry which is preliminary data.</text>
</comment>
<evidence type="ECO:0000313" key="2">
    <source>
        <dbReference type="EMBL" id="MCY9529918.1"/>
    </source>
</evidence>
<dbReference type="EMBL" id="JAMDLY010000011">
    <property type="protein sequence ID" value="MCY9529918.1"/>
    <property type="molecule type" value="Genomic_DNA"/>
</dbReference>
<evidence type="ECO:0000259" key="1">
    <source>
        <dbReference type="PROSITE" id="PS51186"/>
    </source>
</evidence>
<dbReference type="Pfam" id="PF13302">
    <property type="entry name" value="Acetyltransf_3"/>
    <property type="match status" value="1"/>
</dbReference>
<dbReference type="PROSITE" id="PS51186">
    <property type="entry name" value="GNAT"/>
    <property type="match status" value="1"/>
</dbReference>
<dbReference type="PANTHER" id="PTHR43415:SF3">
    <property type="entry name" value="GNAT-FAMILY ACETYLTRANSFERASE"/>
    <property type="match status" value="1"/>
</dbReference>
<reference evidence="2 3" key="1">
    <citation type="submission" date="2022-05" db="EMBL/GenBank/DDBJ databases">
        <title>Genome Sequencing of Bee-Associated Microbes.</title>
        <authorList>
            <person name="Dunlap C."/>
        </authorList>
    </citation>
    <scope>NUCLEOTIDE SEQUENCE [LARGE SCALE GENOMIC DNA]</scope>
    <source>
        <strain evidence="2 3">NRRL NRS-750</strain>
    </source>
</reference>